<keyword evidence="9" id="KW-1185">Reference proteome</keyword>
<keyword evidence="5 8" id="KW-0808">Transferase</keyword>
<dbReference type="InterPro" id="IPR004839">
    <property type="entry name" value="Aminotransferase_I/II_large"/>
</dbReference>
<dbReference type="Pfam" id="PF00155">
    <property type="entry name" value="Aminotran_1_2"/>
    <property type="match status" value="1"/>
</dbReference>
<comment type="caution">
    <text evidence="8">The sequence shown here is derived from an EMBL/GenBank/DDBJ whole genome shotgun (WGS) entry which is preliminary data.</text>
</comment>
<name>W4V5H1_9FIRM</name>
<dbReference type="EMBL" id="BAVR01000012">
    <property type="protein sequence ID" value="GAE87999.1"/>
    <property type="molecule type" value="Genomic_DNA"/>
</dbReference>
<dbReference type="GO" id="GO:0008483">
    <property type="term" value="F:transaminase activity"/>
    <property type="evidence" value="ECO:0007669"/>
    <property type="project" value="UniProtKB-KW"/>
</dbReference>
<comment type="subunit">
    <text evidence="3">Homodimer.</text>
</comment>
<dbReference type="GO" id="GO:0030170">
    <property type="term" value="F:pyridoxal phosphate binding"/>
    <property type="evidence" value="ECO:0007669"/>
    <property type="project" value="InterPro"/>
</dbReference>
<dbReference type="FunFam" id="3.40.640.10:FF:000053">
    <property type="entry name" value="Aminotransferase, class I"/>
    <property type="match status" value="1"/>
</dbReference>
<evidence type="ECO:0000259" key="7">
    <source>
        <dbReference type="Pfam" id="PF00155"/>
    </source>
</evidence>
<keyword evidence="6" id="KW-0663">Pyridoxal phosphate</keyword>
<dbReference type="PANTHER" id="PTHR42790:SF19">
    <property type="entry name" value="KYNURENINE_ALPHA-AMINOADIPATE AMINOTRANSFERASE, MITOCHONDRIAL"/>
    <property type="match status" value="1"/>
</dbReference>
<evidence type="ECO:0000256" key="5">
    <source>
        <dbReference type="ARBA" id="ARBA00022679"/>
    </source>
</evidence>
<dbReference type="PANTHER" id="PTHR42790">
    <property type="entry name" value="AMINOTRANSFERASE"/>
    <property type="match status" value="1"/>
</dbReference>
<gene>
    <name evidence="8" type="ORF">JCM21531_1413</name>
</gene>
<proteinExistence type="inferred from homology"/>
<evidence type="ECO:0000256" key="3">
    <source>
        <dbReference type="ARBA" id="ARBA00011738"/>
    </source>
</evidence>
<reference evidence="8" key="1">
    <citation type="journal article" date="2014" name="Genome Announc.">
        <title>Draft Genome Sequence of Clostridium straminisolvens Strain JCM 21531T, Isolated from a Cellulose-Degrading Bacterial Community.</title>
        <authorList>
            <person name="Yuki M."/>
            <person name="Oshima K."/>
            <person name="Suda W."/>
            <person name="Sakamoto M."/>
            <person name="Kitamura K."/>
            <person name="Iida T."/>
            <person name="Hattori M."/>
            <person name="Ohkuma M."/>
        </authorList>
    </citation>
    <scope>NUCLEOTIDE SEQUENCE [LARGE SCALE GENOMIC DNA]</scope>
    <source>
        <strain evidence="8">JCM 21531</strain>
    </source>
</reference>
<dbReference type="RefSeq" id="WP_338077251.1">
    <property type="nucleotide sequence ID" value="NZ_BAVR01000012.1"/>
</dbReference>
<comment type="similarity">
    <text evidence="2">Belongs to the class-I pyridoxal-phosphate-dependent aminotransferase family.</text>
</comment>
<evidence type="ECO:0000256" key="2">
    <source>
        <dbReference type="ARBA" id="ARBA00007441"/>
    </source>
</evidence>
<feature type="domain" description="Aminotransferase class I/classII large" evidence="7">
    <location>
        <begin position="42"/>
        <end position="385"/>
    </location>
</feature>
<dbReference type="GO" id="GO:1901605">
    <property type="term" value="P:alpha-amino acid metabolic process"/>
    <property type="evidence" value="ECO:0007669"/>
    <property type="project" value="TreeGrafter"/>
</dbReference>
<keyword evidence="4 8" id="KW-0032">Aminotransferase</keyword>
<dbReference type="InterPro" id="IPR050859">
    <property type="entry name" value="Class-I_PLP-dep_aminotransf"/>
</dbReference>
<dbReference type="InterPro" id="IPR015422">
    <property type="entry name" value="PyrdxlP-dep_Trfase_small"/>
</dbReference>
<dbReference type="AlphaFoldDB" id="W4V5H1"/>
<organism evidence="8 9">
    <name type="scientific">Acetivibrio straminisolvens JCM 21531</name>
    <dbReference type="NCBI Taxonomy" id="1294263"/>
    <lineage>
        <taxon>Bacteria</taxon>
        <taxon>Bacillati</taxon>
        <taxon>Bacillota</taxon>
        <taxon>Clostridia</taxon>
        <taxon>Eubacteriales</taxon>
        <taxon>Oscillospiraceae</taxon>
        <taxon>Acetivibrio</taxon>
    </lineage>
</organism>
<evidence type="ECO:0000256" key="6">
    <source>
        <dbReference type="ARBA" id="ARBA00022898"/>
    </source>
</evidence>
<evidence type="ECO:0000256" key="1">
    <source>
        <dbReference type="ARBA" id="ARBA00001933"/>
    </source>
</evidence>
<dbReference type="InterPro" id="IPR015421">
    <property type="entry name" value="PyrdxlP-dep_Trfase_major"/>
</dbReference>
<protein>
    <submittedName>
        <fullName evidence="8">Aspartate aminotransferase</fullName>
    </submittedName>
</protein>
<sequence>MMNIQFADRMNNVHKSFIREILKATVNPEVISFAGGLPNPASFPVEAVQEATQKVLNDDGSSVLQYSTTEGYLPLRQYIAERYLKKKGIIIDPYEILITSGSQQGLDLIGKVLLNKNDDIILEEPGYLGAIQALSIFEPKFHTVPLRDDGVDINSLKEVLNKCNPKLFYAVPNFQNPSGITYTAQNREGVANILKNTDTIFVEDDPYGELRFIGEHVPPMKTYLGDNVILLGSFSKIVAPGMRLGWICAKREIMEKLIIAKQASDLHTNYFSQRIVYQYLVDNDIDNHIKKITELYREQRNCMVSMIEKYFPKEVKSTKPEGGMFLWATLPEGFSALELFDIASKQNVAFVPGDPFYITKKGINTMRLNYTNSTEEKIEEGIKRLSAAINQLIK</sequence>
<dbReference type="STRING" id="1294263.JCM21531_1413"/>
<evidence type="ECO:0000313" key="8">
    <source>
        <dbReference type="EMBL" id="GAE87999.1"/>
    </source>
</evidence>
<evidence type="ECO:0000256" key="4">
    <source>
        <dbReference type="ARBA" id="ARBA00022576"/>
    </source>
</evidence>
<comment type="cofactor">
    <cofactor evidence="1">
        <name>pyridoxal 5'-phosphate</name>
        <dbReference type="ChEBI" id="CHEBI:597326"/>
    </cofactor>
</comment>
<dbReference type="Proteomes" id="UP000019109">
    <property type="component" value="Unassembled WGS sequence"/>
</dbReference>
<dbReference type="SUPFAM" id="SSF53383">
    <property type="entry name" value="PLP-dependent transferases"/>
    <property type="match status" value="1"/>
</dbReference>
<accession>W4V5H1</accession>
<dbReference type="Gene3D" id="3.90.1150.10">
    <property type="entry name" value="Aspartate Aminotransferase, domain 1"/>
    <property type="match status" value="1"/>
</dbReference>
<dbReference type="Gene3D" id="3.40.640.10">
    <property type="entry name" value="Type I PLP-dependent aspartate aminotransferase-like (Major domain)"/>
    <property type="match status" value="1"/>
</dbReference>
<dbReference type="InterPro" id="IPR015424">
    <property type="entry name" value="PyrdxlP-dep_Trfase"/>
</dbReference>
<dbReference type="CDD" id="cd00609">
    <property type="entry name" value="AAT_like"/>
    <property type="match status" value="1"/>
</dbReference>
<evidence type="ECO:0000313" key="9">
    <source>
        <dbReference type="Proteomes" id="UP000019109"/>
    </source>
</evidence>